<organism evidence="3 4">
    <name type="scientific">Lachancea thermotolerans (strain ATCC 56472 / CBS 6340 / NRRL Y-8284)</name>
    <name type="common">Yeast</name>
    <name type="synonym">Kluyveromyces thermotolerans</name>
    <dbReference type="NCBI Taxonomy" id="559295"/>
    <lineage>
        <taxon>Eukaryota</taxon>
        <taxon>Fungi</taxon>
        <taxon>Dikarya</taxon>
        <taxon>Ascomycota</taxon>
        <taxon>Saccharomycotina</taxon>
        <taxon>Saccharomycetes</taxon>
        <taxon>Saccharomycetales</taxon>
        <taxon>Saccharomycetaceae</taxon>
        <taxon>Lachancea</taxon>
    </lineage>
</organism>
<reference evidence="3 4" key="1">
    <citation type="journal article" date="2009" name="Genome Res.">
        <title>Comparative genomics of protoploid Saccharomycetaceae.</title>
        <authorList>
            <consortium name="The Genolevures Consortium"/>
            <person name="Souciet J.-L."/>
            <person name="Dujon B."/>
            <person name="Gaillardin C."/>
            <person name="Johnston M."/>
            <person name="Baret P.V."/>
            <person name="Cliften P."/>
            <person name="Sherman D.J."/>
            <person name="Weissenbach J."/>
            <person name="Westhof E."/>
            <person name="Wincker P."/>
            <person name="Jubin C."/>
            <person name="Poulain J."/>
            <person name="Barbe V."/>
            <person name="Segurens B."/>
            <person name="Artiguenave F."/>
            <person name="Anthouard V."/>
            <person name="Vacherie B."/>
            <person name="Val M.-E."/>
            <person name="Fulton R.S."/>
            <person name="Minx P."/>
            <person name="Wilson R."/>
            <person name="Durrens P."/>
            <person name="Jean G."/>
            <person name="Marck C."/>
            <person name="Martin T."/>
            <person name="Nikolski M."/>
            <person name="Rolland T."/>
            <person name="Seret M.-L."/>
            <person name="Casaregola S."/>
            <person name="Despons L."/>
            <person name="Fairhead C."/>
            <person name="Fischer G."/>
            <person name="Lafontaine I."/>
            <person name="Leh V."/>
            <person name="Lemaire M."/>
            <person name="de Montigny J."/>
            <person name="Neuveglise C."/>
            <person name="Thierry A."/>
            <person name="Blanc-Lenfle I."/>
            <person name="Bleykasten C."/>
            <person name="Diffels J."/>
            <person name="Fritsch E."/>
            <person name="Frangeul L."/>
            <person name="Goeffon A."/>
            <person name="Jauniaux N."/>
            <person name="Kachouri-Lafond R."/>
            <person name="Payen C."/>
            <person name="Potier S."/>
            <person name="Pribylova L."/>
            <person name="Ozanne C."/>
            <person name="Richard G.-F."/>
            <person name="Sacerdot C."/>
            <person name="Straub M.-L."/>
            <person name="Talla E."/>
        </authorList>
    </citation>
    <scope>NUCLEOTIDE SEQUENCE [LARGE SCALE GENOMIC DNA]</scope>
    <source>
        <strain evidence="4">ATCC 56472 / CBS 6340 / NRRL Y-8284</strain>
    </source>
</reference>
<dbReference type="Gene3D" id="1.20.1280.50">
    <property type="match status" value="1"/>
</dbReference>
<accession>C5DI63</accession>
<dbReference type="HOGENOM" id="CLU_667626_0_0_1"/>
<protein>
    <submittedName>
        <fullName evidence="3">KLTH0E10010p</fullName>
    </submittedName>
</protein>
<dbReference type="InterPro" id="IPR001810">
    <property type="entry name" value="F-box_dom"/>
</dbReference>
<feature type="compositionally biased region" description="Basic residues" evidence="1">
    <location>
        <begin position="419"/>
        <end position="429"/>
    </location>
</feature>
<name>C5DI63_LACTC</name>
<feature type="region of interest" description="Disordered" evidence="1">
    <location>
        <begin position="195"/>
        <end position="224"/>
    </location>
</feature>
<feature type="region of interest" description="Disordered" evidence="1">
    <location>
        <begin position="125"/>
        <end position="159"/>
    </location>
</feature>
<evidence type="ECO:0000313" key="4">
    <source>
        <dbReference type="Proteomes" id="UP000002036"/>
    </source>
</evidence>
<dbReference type="OrthoDB" id="3219396at2759"/>
<dbReference type="OMA" id="EIERHYP"/>
<dbReference type="EMBL" id="CU928169">
    <property type="protein sequence ID" value="CAR23474.1"/>
    <property type="molecule type" value="Genomic_DNA"/>
</dbReference>
<feature type="region of interest" description="Disordered" evidence="1">
    <location>
        <begin position="291"/>
        <end position="364"/>
    </location>
</feature>
<dbReference type="Pfam" id="PF00646">
    <property type="entry name" value="F-box"/>
    <property type="match status" value="1"/>
</dbReference>
<keyword evidence="4" id="KW-1185">Reference proteome</keyword>
<dbReference type="SMART" id="SM00256">
    <property type="entry name" value="FBOX"/>
    <property type="match status" value="1"/>
</dbReference>
<dbReference type="SUPFAM" id="SSF81383">
    <property type="entry name" value="F-box domain"/>
    <property type="match status" value="1"/>
</dbReference>
<dbReference type="FunCoup" id="C5DI63">
    <property type="interactions" value="98"/>
</dbReference>
<gene>
    <name evidence="3" type="ordered locus">KLTH0E10010g</name>
</gene>
<dbReference type="InterPro" id="IPR036047">
    <property type="entry name" value="F-box-like_dom_sf"/>
</dbReference>
<dbReference type="InParanoid" id="C5DI63"/>
<proteinExistence type="predicted"/>
<feature type="region of interest" description="Disordered" evidence="1">
    <location>
        <begin position="410"/>
        <end position="429"/>
    </location>
</feature>
<feature type="domain" description="F-box" evidence="2">
    <location>
        <begin position="12"/>
        <end position="58"/>
    </location>
</feature>
<evidence type="ECO:0000256" key="1">
    <source>
        <dbReference type="SAM" id="MobiDB-lite"/>
    </source>
</evidence>
<dbReference type="PROSITE" id="PS50181">
    <property type="entry name" value="FBOX"/>
    <property type="match status" value="1"/>
</dbReference>
<evidence type="ECO:0000259" key="2">
    <source>
        <dbReference type="PROSITE" id="PS50181"/>
    </source>
</evidence>
<dbReference type="Proteomes" id="UP000002036">
    <property type="component" value="Chromosome E"/>
</dbReference>
<dbReference type="eggNOG" id="ENOG502S5PF">
    <property type="taxonomic scope" value="Eukaryota"/>
</dbReference>
<dbReference type="RefSeq" id="XP_002553911.1">
    <property type="nucleotide sequence ID" value="XM_002553865.1"/>
</dbReference>
<evidence type="ECO:0000313" key="3">
    <source>
        <dbReference type="EMBL" id="CAR23474.1"/>
    </source>
</evidence>
<sequence>MSARDPRTATPSRSLTDLPLDVIMEILFYLPFEDLENVSKTCRTLRVLSNESITYRRTVKDRCVASEWTKRLLFDFLHAIDKKDGLLGFISSERISIVNSLQELQSRFELGNRVPLLPPREMTPLQNSAASDENKVKVSETPCSESSGKQELKPNSFEIPKARLRTGKRDAASLDKEGMAYLQILQGFHRIATNSHKRFGRRNREFARRNPNQESAVPQTPDKEPIASATLTPIQVQSLANEDTTAIDVLKSDENSPDSSHHSRTTSSIFSDTPRLSDLGWSYSEEFKSLESNSDSECGSSDSSSSSKYLRQLQRSNRVSDKKNLYEKLNSRTRKEHEITNNKISEKGSSEKLRPGPTSSKGRAFSQGYLVELERCNTPAVRTQQTAAETTKVSQEFLSRYQEHLVIGTKSSPEVPTQRRSKTKKLGHAPHRRKLIASVTEDNRICYEKL</sequence>
<dbReference type="KEGG" id="lth:KLTH0E10010g"/>
<feature type="region of interest" description="Disordered" evidence="1">
    <location>
        <begin position="251"/>
        <end position="271"/>
    </location>
</feature>
<feature type="compositionally biased region" description="Basic and acidic residues" evidence="1">
    <location>
        <begin position="318"/>
        <end position="354"/>
    </location>
</feature>
<feature type="compositionally biased region" description="Low complexity" evidence="1">
    <location>
        <begin position="291"/>
        <end position="307"/>
    </location>
</feature>
<dbReference type="GeneID" id="8292075"/>
<dbReference type="AlphaFoldDB" id="C5DI63"/>